<gene>
    <name evidence="2" type="ORF">STAS_15336</name>
</gene>
<organism evidence="2 3">
    <name type="scientific">Striga asiatica</name>
    <name type="common">Asiatic witchweed</name>
    <name type="synonym">Buchnera asiatica</name>
    <dbReference type="NCBI Taxonomy" id="4170"/>
    <lineage>
        <taxon>Eukaryota</taxon>
        <taxon>Viridiplantae</taxon>
        <taxon>Streptophyta</taxon>
        <taxon>Embryophyta</taxon>
        <taxon>Tracheophyta</taxon>
        <taxon>Spermatophyta</taxon>
        <taxon>Magnoliopsida</taxon>
        <taxon>eudicotyledons</taxon>
        <taxon>Gunneridae</taxon>
        <taxon>Pentapetalae</taxon>
        <taxon>asterids</taxon>
        <taxon>lamiids</taxon>
        <taxon>Lamiales</taxon>
        <taxon>Orobanchaceae</taxon>
        <taxon>Buchnereae</taxon>
        <taxon>Striga</taxon>
    </lineage>
</organism>
<evidence type="ECO:0000256" key="1">
    <source>
        <dbReference type="SAM" id="MobiDB-lite"/>
    </source>
</evidence>
<dbReference type="GO" id="GO:0006508">
    <property type="term" value="P:proteolysis"/>
    <property type="evidence" value="ECO:0007669"/>
    <property type="project" value="UniProtKB-KW"/>
</dbReference>
<evidence type="ECO:0000313" key="3">
    <source>
        <dbReference type="Proteomes" id="UP000325081"/>
    </source>
</evidence>
<dbReference type="GO" id="GO:0008233">
    <property type="term" value="F:peptidase activity"/>
    <property type="evidence" value="ECO:0007669"/>
    <property type="project" value="UniProtKB-KW"/>
</dbReference>
<evidence type="ECO:0000313" key="2">
    <source>
        <dbReference type="EMBL" id="GER38801.1"/>
    </source>
</evidence>
<keyword evidence="3" id="KW-1185">Reference proteome</keyword>
<keyword evidence="2" id="KW-0645">Protease</keyword>
<feature type="compositionally biased region" description="Basic and acidic residues" evidence="1">
    <location>
        <begin position="38"/>
        <end position="50"/>
    </location>
</feature>
<feature type="region of interest" description="Disordered" evidence="1">
    <location>
        <begin position="155"/>
        <end position="183"/>
    </location>
</feature>
<sequence length="183" mass="19823">MEMIGHATKGRTLIEVYVVGEIIEEGNNEEEVVVESASRSDEQFDVDSYRDNVSNPKNLDDVGLGAESQKDGGVHTEVRNNLNTPQLLISNLGDCEVESESGDDNEDEDYFPVDESSSDDELSVDDLASDDDGLNQRPNISFTLLQRAVHGAAHTRACSPAHGPVPDHGPTSFSAQFFGQDGL</sequence>
<dbReference type="Proteomes" id="UP000325081">
    <property type="component" value="Unassembled WGS sequence"/>
</dbReference>
<feature type="compositionally biased region" description="Polar residues" evidence="1">
    <location>
        <begin position="79"/>
        <end position="89"/>
    </location>
</feature>
<keyword evidence="2" id="KW-0378">Hydrolase</keyword>
<accession>A0A5A7Q1M3</accession>
<dbReference type="AlphaFoldDB" id="A0A5A7Q1M3"/>
<name>A0A5A7Q1M3_STRAF</name>
<protein>
    <submittedName>
        <fullName evidence="2">Ubiquitin-specific protease 10</fullName>
    </submittedName>
</protein>
<reference evidence="3" key="1">
    <citation type="journal article" date="2019" name="Curr. Biol.">
        <title>Genome Sequence of Striga asiatica Provides Insight into the Evolution of Plant Parasitism.</title>
        <authorList>
            <person name="Yoshida S."/>
            <person name="Kim S."/>
            <person name="Wafula E.K."/>
            <person name="Tanskanen J."/>
            <person name="Kim Y.M."/>
            <person name="Honaas L."/>
            <person name="Yang Z."/>
            <person name="Spallek T."/>
            <person name="Conn C.E."/>
            <person name="Ichihashi Y."/>
            <person name="Cheong K."/>
            <person name="Cui S."/>
            <person name="Der J.P."/>
            <person name="Gundlach H."/>
            <person name="Jiao Y."/>
            <person name="Hori C."/>
            <person name="Ishida J.K."/>
            <person name="Kasahara H."/>
            <person name="Kiba T."/>
            <person name="Kim M.S."/>
            <person name="Koo N."/>
            <person name="Laohavisit A."/>
            <person name="Lee Y.H."/>
            <person name="Lumba S."/>
            <person name="McCourt P."/>
            <person name="Mortimer J.C."/>
            <person name="Mutuku J.M."/>
            <person name="Nomura T."/>
            <person name="Sasaki-Sekimoto Y."/>
            <person name="Seto Y."/>
            <person name="Wang Y."/>
            <person name="Wakatake T."/>
            <person name="Sakakibara H."/>
            <person name="Demura T."/>
            <person name="Yamaguchi S."/>
            <person name="Yoneyama K."/>
            <person name="Manabe R.I."/>
            <person name="Nelson D.C."/>
            <person name="Schulman A.H."/>
            <person name="Timko M.P."/>
            <person name="dePamphilis C.W."/>
            <person name="Choi D."/>
            <person name="Shirasu K."/>
        </authorList>
    </citation>
    <scope>NUCLEOTIDE SEQUENCE [LARGE SCALE GENOMIC DNA]</scope>
    <source>
        <strain evidence="3">cv. UVA1</strain>
    </source>
</reference>
<dbReference type="EMBL" id="BKCP01005517">
    <property type="protein sequence ID" value="GER38801.1"/>
    <property type="molecule type" value="Genomic_DNA"/>
</dbReference>
<feature type="compositionally biased region" description="Basic and acidic residues" evidence="1">
    <location>
        <begin position="68"/>
        <end position="78"/>
    </location>
</feature>
<proteinExistence type="predicted"/>
<feature type="region of interest" description="Disordered" evidence="1">
    <location>
        <begin position="36"/>
        <end position="136"/>
    </location>
</feature>
<feature type="compositionally biased region" description="Acidic residues" evidence="1">
    <location>
        <begin position="95"/>
        <end position="133"/>
    </location>
</feature>
<comment type="caution">
    <text evidence="2">The sequence shown here is derived from an EMBL/GenBank/DDBJ whole genome shotgun (WGS) entry which is preliminary data.</text>
</comment>